<reference evidence="1 2" key="1">
    <citation type="submission" date="2023-03" db="EMBL/GenBank/DDBJ databases">
        <title>Genome insight into feeding habits of ladybird beetles.</title>
        <authorList>
            <person name="Li H.-S."/>
            <person name="Huang Y.-H."/>
            <person name="Pang H."/>
        </authorList>
    </citation>
    <scope>NUCLEOTIDE SEQUENCE [LARGE SCALE GENOMIC DNA]</scope>
    <source>
        <strain evidence="1">SYSU_2023b</strain>
        <tissue evidence="1">Whole body</tissue>
    </source>
</reference>
<sequence>MARWEYPDALVEGCGAKNFYKSVCETHRSYGLLFTAQFDPEKSRSEKYPFLPDYNLLSSVDHKKFFIAG</sequence>
<comment type="caution">
    <text evidence="1">The sequence shown here is derived from an EMBL/GenBank/DDBJ whole genome shotgun (WGS) entry which is preliminary data.</text>
</comment>
<protein>
    <submittedName>
        <fullName evidence="1">Uncharacterized protein</fullName>
    </submittedName>
</protein>
<dbReference type="EMBL" id="JARQZJ010000061">
    <property type="protein sequence ID" value="KAK9879116.1"/>
    <property type="molecule type" value="Genomic_DNA"/>
</dbReference>
<dbReference type="AlphaFoldDB" id="A0AAW1U653"/>
<gene>
    <name evidence="1" type="ORF">WA026_003959</name>
</gene>
<evidence type="ECO:0000313" key="2">
    <source>
        <dbReference type="Proteomes" id="UP001431783"/>
    </source>
</evidence>
<accession>A0AAW1U653</accession>
<evidence type="ECO:0000313" key="1">
    <source>
        <dbReference type="EMBL" id="KAK9879116.1"/>
    </source>
</evidence>
<dbReference type="Proteomes" id="UP001431783">
    <property type="component" value="Unassembled WGS sequence"/>
</dbReference>
<proteinExistence type="predicted"/>
<keyword evidence="2" id="KW-1185">Reference proteome</keyword>
<name>A0AAW1U653_9CUCU</name>
<organism evidence="1 2">
    <name type="scientific">Henosepilachna vigintioctopunctata</name>
    <dbReference type="NCBI Taxonomy" id="420089"/>
    <lineage>
        <taxon>Eukaryota</taxon>
        <taxon>Metazoa</taxon>
        <taxon>Ecdysozoa</taxon>
        <taxon>Arthropoda</taxon>
        <taxon>Hexapoda</taxon>
        <taxon>Insecta</taxon>
        <taxon>Pterygota</taxon>
        <taxon>Neoptera</taxon>
        <taxon>Endopterygota</taxon>
        <taxon>Coleoptera</taxon>
        <taxon>Polyphaga</taxon>
        <taxon>Cucujiformia</taxon>
        <taxon>Coccinelloidea</taxon>
        <taxon>Coccinellidae</taxon>
        <taxon>Epilachninae</taxon>
        <taxon>Epilachnini</taxon>
        <taxon>Henosepilachna</taxon>
    </lineage>
</organism>